<proteinExistence type="predicted"/>
<dbReference type="InterPro" id="IPR046796">
    <property type="entry name" value="Transposase_32_dom"/>
</dbReference>
<feature type="domain" description="Putative plant transposon protein" evidence="2">
    <location>
        <begin position="2"/>
        <end position="115"/>
    </location>
</feature>
<protein>
    <recommendedName>
        <fullName evidence="2">Putative plant transposon protein domain-containing protein</fullName>
    </recommendedName>
</protein>
<dbReference type="Pfam" id="PF20167">
    <property type="entry name" value="Transposase_32"/>
    <property type="match status" value="1"/>
</dbReference>
<evidence type="ECO:0000313" key="4">
    <source>
        <dbReference type="Proteomes" id="UP000011115"/>
    </source>
</evidence>
<evidence type="ECO:0000259" key="2">
    <source>
        <dbReference type="Pfam" id="PF20167"/>
    </source>
</evidence>
<evidence type="ECO:0000313" key="3">
    <source>
        <dbReference type="EnsemblPlants" id="PGSC0003DMT400092919"/>
    </source>
</evidence>
<reference evidence="3" key="2">
    <citation type="submission" date="2015-06" db="UniProtKB">
        <authorList>
            <consortium name="EnsemblPlants"/>
        </authorList>
    </citation>
    <scope>IDENTIFICATION</scope>
    <source>
        <strain evidence="3">DM1-3 516 R44</strain>
    </source>
</reference>
<dbReference type="HOGENOM" id="CLU_029307_2_3_1"/>
<name>M1DQV3_SOLTU</name>
<sequence length="379" mass="41080">MIRTTTLENMKKWLAPLIPTGTPKWLEVGAPIEKKDLNIAARFWLCFLSSTIMPSQNKSILLHTKEACLGCIIDKTRINMGMIMAQKMVMRAKQCQTSLPFPVLITKLCRRAQIPRDVKKDMEVIPTSSTDIQRIKAEYLKDEAEKKKAAPMESSPVVTIYTLPAEAPLPTPRPRPSGTSSVVPFDTPGSSTAPLPPRSAATISRPPLTQAALLQMGQLAHFANRRAVRLEASIPGMIQTTHVYVVTPLSATIYALEARISVCKRGQGAHRRELPDVPVDPDMPPATTGDDVRVAEAVDPDFEPETDEEMIGVSEEVSYKGLTEIVEAMIDAAVQTSLADTPLVDPSGAGDTVDVTPGIDAQNQSVAPGTDALIYGSTM</sequence>
<dbReference type="PaxDb" id="4113-PGSC0003DMT400092919"/>
<dbReference type="Proteomes" id="UP000011115">
    <property type="component" value="Unassembled WGS sequence"/>
</dbReference>
<feature type="compositionally biased region" description="Polar residues" evidence="1">
    <location>
        <begin position="177"/>
        <end position="193"/>
    </location>
</feature>
<keyword evidence="4" id="KW-1185">Reference proteome</keyword>
<dbReference type="AlphaFoldDB" id="M1DQV3"/>
<reference evidence="4" key="1">
    <citation type="journal article" date="2011" name="Nature">
        <title>Genome sequence and analysis of the tuber crop potato.</title>
        <authorList>
            <consortium name="The Potato Genome Sequencing Consortium"/>
        </authorList>
    </citation>
    <scope>NUCLEOTIDE SEQUENCE [LARGE SCALE GENOMIC DNA]</scope>
    <source>
        <strain evidence="4">cv. DM1-3 516 R44</strain>
    </source>
</reference>
<dbReference type="InParanoid" id="M1DQV3"/>
<dbReference type="eggNOG" id="ENOG502SPYA">
    <property type="taxonomic scope" value="Eukaryota"/>
</dbReference>
<organism evidence="3 4">
    <name type="scientific">Solanum tuberosum</name>
    <name type="common">Potato</name>
    <dbReference type="NCBI Taxonomy" id="4113"/>
    <lineage>
        <taxon>Eukaryota</taxon>
        <taxon>Viridiplantae</taxon>
        <taxon>Streptophyta</taxon>
        <taxon>Embryophyta</taxon>
        <taxon>Tracheophyta</taxon>
        <taxon>Spermatophyta</taxon>
        <taxon>Magnoliopsida</taxon>
        <taxon>eudicotyledons</taxon>
        <taxon>Gunneridae</taxon>
        <taxon>Pentapetalae</taxon>
        <taxon>asterids</taxon>
        <taxon>lamiids</taxon>
        <taxon>Solanales</taxon>
        <taxon>Solanaceae</taxon>
        <taxon>Solanoideae</taxon>
        <taxon>Solaneae</taxon>
        <taxon>Solanum</taxon>
    </lineage>
</organism>
<dbReference type="EnsemblPlants" id="PGSC0003DMT400092919">
    <property type="protein sequence ID" value="PGSC0003DMT400092919"/>
    <property type="gene ID" value="PGSC0003DMG400042490"/>
</dbReference>
<dbReference type="PANTHER" id="PTHR33180:SF31">
    <property type="entry name" value="POLYPROTEIN PROTEIN"/>
    <property type="match status" value="1"/>
</dbReference>
<feature type="region of interest" description="Disordered" evidence="1">
    <location>
        <begin position="166"/>
        <end position="202"/>
    </location>
</feature>
<evidence type="ECO:0000256" key="1">
    <source>
        <dbReference type="SAM" id="MobiDB-lite"/>
    </source>
</evidence>
<dbReference type="Gramene" id="PGSC0003DMT400092919">
    <property type="protein sequence ID" value="PGSC0003DMT400092919"/>
    <property type="gene ID" value="PGSC0003DMG400042490"/>
</dbReference>
<accession>M1DQV3</accession>
<dbReference type="PANTHER" id="PTHR33180">
    <property type="entry name" value="PHOTOSYSTEM II CP43 REACTION CENTER PROTEIN"/>
    <property type="match status" value="1"/>
</dbReference>